<dbReference type="FunFam" id="3.30.70.100:FF:000001">
    <property type="entry name" value="ATPase copper transporting beta"/>
    <property type="match status" value="1"/>
</dbReference>
<comment type="subcellular location">
    <subcellularLocation>
        <location evidence="1">Cell inner membrane</location>
        <topology evidence="1">Multi-pass membrane protein</topology>
    </subcellularLocation>
</comment>
<dbReference type="AlphaFoldDB" id="A0A3B1C6X4"/>
<organism evidence="13">
    <name type="scientific">hydrothermal vent metagenome</name>
    <dbReference type="NCBI Taxonomy" id="652676"/>
    <lineage>
        <taxon>unclassified sequences</taxon>
        <taxon>metagenomes</taxon>
        <taxon>ecological metagenomes</taxon>
    </lineage>
</organism>
<keyword evidence="2" id="KW-0813">Transport</keyword>
<evidence type="ECO:0000256" key="11">
    <source>
        <dbReference type="SAM" id="Phobius"/>
    </source>
</evidence>
<dbReference type="PANTHER" id="PTHR46594">
    <property type="entry name" value="P-TYPE CATION-TRANSPORTING ATPASE"/>
    <property type="match status" value="1"/>
</dbReference>
<evidence type="ECO:0000256" key="7">
    <source>
        <dbReference type="ARBA" id="ARBA00022723"/>
    </source>
</evidence>
<evidence type="ECO:0000256" key="3">
    <source>
        <dbReference type="ARBA" id="ARBA00022466"/>
    </source>
</evidence>
<evidence type="ECO:0000256" key="2">
    <source>
        <dbReference type="ARBA" id="ARBA00022448"/>
    </source>
</evidence>
<evidence type="ECO:0000256" key="10">
    <source>
        <dbReference type="ARBA" id="ARBA00023136"/>
    </source>
</evidence>
<sequence length="214" mass="23562">MEQKNSSNKKWMGAGLVAAFAASLCCITPVLAVLGGLGGIASTFSFLEPLRPYLIGITVIVLGYAFYNAYRPKNEEDIECACEPGEETSEKRNFLNSKAFLWIVTGLSIIMFTFPSYSYIFFSGNDSKKVVIENKGNNIEKAKLDIEGMTCVSCENSVDYALKTEAGVLSAKSSYEKGTAYVEYDKTKTNPDQLKKAVEEKVGYKVKDVQTINK</sequence>
<evidence type="ECO:0000256" key="9">
    <source>
        <dbReference type="ARBA" id="ARBA00022989"/>
    </source>
</evidence>
<evidence type="ECO:0000313" key="13">
    <source>
        <dbReference type="EMBL" id="VAX19618.1"/>
    </source>
</evidence>
<dbReference type="GO" id="GO:0005886">
    <property type="term" value="C:plasma membrane"/>
    <property type="evidence" value="ECO:0007669"/>
    <property type="project" value="UniProtKB-SubCell"/>
</dbReference>
<dbReference type="CDD" id="cd00371">
    <property type="entry name" value="HMA"/>
    <property type="match status" value="1"/>
</dbReference>
<feature type="transmembrane region" description="Helical" evidence="11">
    <location>
        <begin position="50"/>
        <end position="67"/>
    </location>
</feature>
<feature type="domain" description="HMA" evidence="12">
    <location>
        <begin position="140"/>
        <end position="206"/>
    </location>
</feature>
<evidence type="ECO:0000256" key="5">
    <source>
        <dbReference type="ARBA" id="ARBA00022519"/>
    </source>
</evidence>
<dbReference type="SUPFAM" id="SSF55008">
    <property type="entry name" value="HMA, heavy metal-associated domain"/>
    <property type="match status" value="1"/>
</dbReference>
<dbReference type="Gene3D" id="1.10.287.910">
    <property type="entry name" value="bacterial mercury transporter, merf"/>
    <property type="match status" value="1"/>
</dbReference>
<dbReference type="EMBL" id="UOGD01000146">
    <property type="protein sequence ID" value="VAX19618.1"/>
    <property type="molecule type" value="Genomic_DNA"/>
</dbReference>
<dbReference type="Pfam" id="PF00403">
    <property type="entry name" value="HMA"/>
    <property type="match status" value="1"/>
</dbReference>
<dbReference type="PROSITE" id="PS50846">
    <property type="entry name" value="HMA_2"/>
    <property type="match status" value="1"/>
</dbReference>
<name>A0A3B1C6X4_9ZZZZ</name>
<feature type="transmembrane region" description="Helical" evidence="11">
    <location>
        <begin position="12"/>
        <end position="38"/>
    </location>
</feature>
<dbReference type="InterPro" id="IPR003457">
    <property type="entry name" value="Transprt_MerT"/>
</dbReference>
<dbReference type="Gene3D" id="3.30.70.100">
    <property type="match status" value="1"/>
</dbReference>
<evidence type="ECO:0000259" key="12">
    <source>
        <dbReference type="PROSITE" id="PS50846"/>
    </source>
</evidence>
<keyword evidence="10 11" id="KW-0472">Membrane</keyword>
<dbReference type="Pfam" id="PF02411">
    <property type="entry name" value="MerT"/>
    <property type="match status" value="1"/>
</dbReference>
<protein>
    <recommendedName>
        <fullName evidence="12">HMA domain-containing protein</fullName>
    </recommendedName>
</protein>
<evidence type="ECO:0000256" key="1">
    <source>
        <dbReference type="ARBA" id="ARBA00004429"/>
    </source>
</evidence>
<proteinExistence type="predicted"/>
<dbReference type="NCBIfam" id="NF033556">
    <property type="entry name" value="MerTP_fusion"/>
    <property type="match status" value="1"/>
</dbReference>
<keyword evidence="7" id="KW-0479">Metal-binding</keyword>
<dbReference type="GO" id="GO:0046872">
    <property type="term" value="F:metal ion binding"/>
    <property type="evidence" value="ECO:0007669"/>
    <property type="project" value="UniProtKB-KW"/>
</dbReference>
<evidence type="ECO:0000256" key="4">
    <source>
        <dbReference type="ARBA" id="ARBA00022475"/>
    </source>
</evidence>
<dbReference type="InterPro" id="IPR006121">
    <property type="entry name" value="HMA_dom"/>
</dbReference>
<keyword evidence="8" id="KW-0476">Mercury</keyword>
<keyword evidence="5" id="KW-0997">Cell inner membrane</keyword>
<accession>A0A3B1C6X4</accession>
<keyword evidence="3" id="KW-0475">Mercuric resistance</keyword>
<gene>
    <name evidence="13" type="ORF">MNBD_IGNAVI01-2092</name>
</gene>
<dbReference type="PANTHER" id="PTHR46594:SF4">
    <property type="entry name" value="P-TYPE CATION-TRANSPORTING ATPASE"/>
    <property type="match status" value="1"/>
</dbReference>
<keyword evidence="6 11" id="KW-0812">Transmembrane</keyword>
<keyword evidence="9 11" id="KW-1133">Transmembrane helix</keyword>
<reference evidence="13" key="1">
    <citation type="submission" date="2018-06" db="EMBL/GenBank/DDBJ databases">
        <authorList>
            <person name="Zhirakovskaya E."/>
        </authorList>
    </citation>
    <scope>NUCLEOTIDE SEQUENCE</scope>
</reference>
<evidence type="ECO:0000256" key="8">
    <source>
        <dbReference type="ARBA" id="ARBA00022914"/>
    </source>
</evidence>
<evidence type="ECO:0000256" key="6">
    <source>
        <dbReference type="ARBA" id="ARBA00022692"/>
    </source>
</evidence>
<dbReference type="InterPro" id="IPR036163">
    <property type="entry name" value="HMA_dom_sf"/>
</dbReference>
<keyword evidence="4" id="KW-1003">Cell membrane</keyword>
<feature type="transmembrane region" description="Helical" evidence="11">
    <location>
        <begin position="99"/>
        <end position="122"/>
    </location>
</feature>
<dbReference type="GO" id="GO:0015097">
    <property type="term" value="F:mercury ion transmembrane transporter activity"/>
    <property type="evidence" value="ECO:0007669"/>
    <property type="project" value="InterPro"/>
</dbReference>